<dbReference type="EMBL" id="BORU01000004">
    <property type="protein sequence ID" value="GIO57201.1"/>
    <property type="molecule type" value="Genomic_DNA"/>
</dbReference>
<sequence length="86" mass="9963">MHMKSMKLAKEQRDQAILQIQQFFEHERGEAIGELAADGVLDFFMTRIAPHVYNQALSDCRHVVSQRMISLEDDIYALEQKVKASR</sequence>
<organism evidence="1 2">
    <name type="scientific">Paenibacillus cineris</name>
    <dbReference type="NCBI Taxonomy" id="237530"/>
    <lineage>
        <taxon>Bacteria</taxon>
        <taxon>Bacillati</taxon>
        <taxon>Bacillota</taxon>
        <taxon>Bacilli</taxon>
        <taxon>Bacillales</taxon>
        <taxon>Paenibacillaceae</taxon>
        <taxon>Paenibacillus</taxon>
    </lineage>
</organism>
<reference evidence="1 2" key="1">
    <citation type="submission" date="2021-03" db="EMBL/GenBank/DDBJ databases">
        <title>Antimicrobial resistance genes in bacteria isolated from Japanese honey, and their potential for conferring macrolide and lincosamide resistance in the American foulbrood pathogen Paenibacillus larvae.</title>
        <authorList>
            <person name="Okamoto M."/>
            <person name="Kumagai M."/>
            <person name="Kanamori H."/>
            <person name="Takamatsu D."/>
        </authorList>
    </citation>
    <scope>NUCLEOTIDE SEQUENCE [LARGE SCALE GENOMIC DNA]</scope>
    <source>
        <strain evidence="1 2">J21TS7</strain>
    </source>
</reference>
<proteinExistence type="predicted"/>
<dbReference type="Pfam" id="PF09932">
    <property type="entry name" value="DUF2164"/>
    <property type="match status" value="1"/>
</dbReference>
<dbReference type="Proteomes" id="UP000676601">
    <property type="component" value="Unassembled WGS sequence"/>
</dbReference>
<evidence type="ECO:0000313" key="2">
    <source>
        <dbReference type="Proteomes" id="UP000676601"/>
    </source>
</evidence>
<gene>
    <name evidence="1" type="ORF">J21TS7_55190</name>
</gene>
<name>A0ABQ4LKZ3_9BACL</name>
<accession>A0ABQ4LKZ3</accession>
<protein>
    <recommendedName>
        <fullName evidence="3">DUF2164 domain-containing protein</fullName>
    </recommendedName>
</protein>
<evidence type="ECO:0008006" key="3">
    <source>
        <dbReference type="Google" id="ProtNLM"/>
    </source>
</evidence>
<dbReference type="InterPro" id="IPR018680">
    <property type="entry name" value="DUF2164"/>
</dbReference>
<evidence type="ECO:0000313" key="1">
    <source>
        <dbReference type="EMBL" id="GIO57201.1"/>
    </source>
</evidence>
<keyword evidence="2" id="KW-1185">Reference proteome</keyword>
<comment type="caution">
    <text evidence="1">The sequence shown here is derived from an EMBL/GenBank/DDBJ whole genome shotgun (WGS) entry which is preliminary data.</text>
</comment>